<dbReference type="SUPFAM" id="SSF52540">
    <property type="entry name" value="P-loop containing nucleoside triphosphate hydrolases"/>
    <property type="match status" value="1"/>
</dbReference>
<dbReference type="Gene3D" id="3.40.50.300">
    <property type="entry name" value="P-loop containing nucleotide triphosphate hydrolases"/>
    <property type="match status" value="1"/>
</dbReference>
<dbReference type="EMBL" id="MDJY01000060">
    <property type="protein sequence ID" value="OUE19131.1"/>
    <property type="molecule type" value="Genomic_DNA"/>
</dbReference>
<evidence type="ECO:0000313" key="1">
    <source>
        <dbReference type="EMBL" id="OUE19131.1"/>
    </source>
</evidence>
<dbReference type="Pfam" id="PF24389">
    <property type="entry name" value="ORC-CDC6-like"/>
    <property type="match status" value="1"/>
</dbReference>
<dbReference type="InterPro" id="IPR027417">
    <property type="entry name" value="P-loop_NTPase"/>
</dbReference>
<evidence type="ECO:0000313" key="2">
    <source>
        <dbReference type="Proteomes" id="UP000195011"/>
    </source>
</evidence>
<organism evidence="1 2">
    <name type="scientific">Clavibacter michiganensis</name>
    <dbReference type="NCBI Taxonomy" id="28447"/>
    <lineage>
        <taxon>Bacteria</taxon>
        <taxon>Bacillati</taxon>
        <taxon>Actinomycetota</taxon>
        <taxon>Actinomycetes</taxon>
        <taxon>Micrococcales</taxon>
        <taxon>Microbacteriaceae</taxon>
        <taxon>Clavibacter</taxon>
    </lineage>
</organism>
<dbReference type="AlphaFoldDB" id="A0A251Y4D8"/>
<gene>
    <name evidence="1" type="ORF">BFL36_13900</name>
</gene>
<proteinExistence type="predicted"/>
<accession>A0A251Y4D8</accession>
<comment type="caution">
    <text evidence="1">The sequence shown here is derived from an EMBL/GenBank/DDBJ whole genome shotgun (WGS) entry which is preliminary data.</text>
</comment>
<evidence type="ECO:0008006" key="3">
    <source>
        <dbReference type="Google" id="ProtNLM"/>
    </source>
</evidence>
<sequence>MTDLLYRAEDIQLDEILDYYVETPDDRVILDRLKNRSPVLLRGSRGVGKSFLLRVAEAELRKQFSDSRVLPVYVTFARAGLLRQTESGFLPWMISKITTGIKRAATVYGLALPDNSALVALMGMSSNSTVALDEQVQQEFEQFWKNGQPVNRARSIPDSDVLRDAIEDLCDEWGVARIILFVDEAAHVFIPDQQRQFFTLMRDLRSPRLAIKAAVYPGATSYGESFQPTHDATVVNVERSPTDEGYASAMRDIVLKQDQSLRRGIEQYGEAFDVLAYAATGNPRVLLKTLTSSAPFNRNRAQESVRKYYREEIWSEHSTLAERYPGHRDLIDWGRHFIEREVLPTLHKRNQPGSEASSAIWVHRDAPQTVKEALRLLCYSGVLLEGVSGIRATRSEVGTRYMVNLGCNMSVDADPISYGARLRGALSVKRMQEFGANHASFKSIADVSLETLEVDGNVALSARLQAKSGELDLTPFQKSKLEALGLDTIGDVLQATEESFISLHYIGAVRARQMRNAAIIAVIEYLSG</sequence>
<protein>
    <recommendedName>
        <fullName evidence="3">Orc1-like AAA ATPase domain-containing protein</fullName>
    </recommendedName>
</protein>
<dbReference type="InterPro" id="IPR056955">
    <property type="entry name" value="ORC-CDC6-like"/>
</dbReference>
<reference evidence="1 2" key="1">
    <citation type="submission" date="2016-08" db="EMBL/GenBank/DDBJ databases">
        <title>Genome sequence of Clavibacter michiganensis spp strain CFBP8017.</title>
        <authorList>
            <person name="Thapa S.P."/>
            <person name="Coaker G."/>
            <person name="Jacques M.-A."/>
        </authorList>
    </citation>
    <scope>NUCLEOTIDE SEQUENCE [LARGE SCALE GENOMIC DNA]</scope>
    <source>
        <strain evidence="1">CFBP8017</strain>
    </source>
</reference>
<dbReference type="RefSeq" id="WP_143757354.1">
    <property type="nucleotide sequence ID" value="NZ_MDJY01000060.1"/>
</dbReference>
<dbReference type="Proteomes" id="UP000195011">
    <property type="component" value="Unassembled WGS sequence"/>
</dbReference>
<name>A0A251Y4D8_9MICO</name>